<sequence>MIRKDGCIKFLSLLLVLLMSVLMVKGDDAKSSNEKFSDSLELVNPTNFKEHGTKTLNFLEHKRNLASCTAYSDCSSCNAVDTCKWSATSCQDNPSGVKALEDYKLCQNDALQRQYCFPYSGQTPYELSTKVRTLKHYPDTSNKIPAGVICEWLISVTPSGTVSYEIDWTEKEAQEIFIEFTYSNDVINNINTTHIDHNRKEFKSESTKFIKIYAIQKRESSRSTYNVILYKYYEPQAQILLIIICLMVVVFLIVGVLMATKIIHSCIKLREARLELQNQQRIHDKRMNRILEENPPVPYEQAHVKFHQTSCVICLEEFEDDLGRKVRILPQCNHVFHSECINEWFKNSKDVDCPHCHNHLLTKKEIKRVSMHSRSETIGRHTNHSVQENDSEHEPNHEDIESPPKEEEEKDAEPADISTLKPPKTPLINTYLPTSSRPSDSLSQVQFFQTKCSPPHSAT</sequence>
<feature type="region of interest" description="Disordered" evidence="5">
    <location>
        <begin position="367"/>
        <end position="459"/>
    </location>
</feature>
<feature type="compositionally biased region" description="Basic and acidic residues" evidence="5">
    <location>
        <begin position="367"/>
        <end position="379"/>
    </location>
</feature>
<keyword evidence="10" id="KW-1185">Reference proteome</keyword>
<dbReference type="SUPFAM" id="SSF57850">
    <property type="entry name" value="RING/U-box"/>
    <property type="match status" value="1"/>
</dbReference>
<keyword evidence="6" id="KW-0472">Membrane</keyword>
<feature type="chain" id="PRO_5041969290" description="RING-type domain-containing protein" evidence="7">
    <location>
        <begin position="27"/>
        <end position="459"/>
    </location>
</feature>
<keyword evidence="7" id="KW-0732">Signal</keyword>
<dbReference type="AlphaFoldDB" id="A0AAD1U8I3"/>
<feature type="signal peptide" evidence="7">
    <location>
        <begin position="1"/>
        <end position="26"/>
    </location>
</feature>
<keyword evidence="6" id="KW-0812">Transmembrane</keyword>
<dbReference type="Pfam" id="PF13639">
    <property type="entry name" value="zf-RING_2"/>
    <property type="match status" value="1"/>
</dbReference>
<dbReference type="Gene3D" id="3.30.40.10">
    <property type="entry name" value="Zinc/RING finger domain, C3HC4 (zinc finger)"/>
    <property type="match status" value="1"/>
</dbReference>
<evidence type="ECO:0000256" key="5">
    <source>
        <dbReference type="SAM" id="MobiDB-lite"/>
    </source>
</evidence>
<reference evidence="9" key="1">
    <citation type="submission" date="2023-07" db="EMBL/GenBank/DDBJ databases">
        <authorList>
            <consortium name="AG Swart"/>
            <person name="Singh M."/>
            <person name="Singh A."/>
            <person name="Seah K."/>
            <person name="Emmerich C."/>
        </authorList>
    </citation>
    <scope>NUCLEOTIDE SEQUENCE</scope>
    <source>
        <strain evidence="9">DP1</strain>
    </source>
</reference>
<evidence type="ECO:0000256" key="3">
    <source>
        <dbReference type="ARBA" id="ARBA00022833"/>
    </source>
</evidence>
<evidence type="ECO:0000256" key="2">
    <source>
        <dbReference type="ARBA" id="ARBA00022771"/>
    </source>
</evidence>
<feature type="compositionally biased region" description="Basic and acidic residues" evidence="5">
    <location>
        <begin position="390"/>
        <end position="407"/>
    </location>
</feature>
<keyword evidence="3" id="KW-0862">Zinc</keyword>
<dbReference type="Proteomes" id="UP001295684">
    <property type="component" value="Unassembled WGS sequence"/>
</dbReference>
<dbReference type="PROSITE" id="PS50089">
    <property type="entry name" value="ZF_RING_2"/>
    <property type="match status" value="1"/>
</dbReference>
<dbReference type="GO" id="GO:0008270">
    <property type="term" value="F:zinc ion binding"/>
    <property type="evidence" value="ECO:0007669"/>
    <property type="project" value="UniProtKB-KW"/>
</dbReference>
<evidence type="ECO:0000256" key="7">
    <source>
        <dbReference type="SAM" id="SignalP"/>
    </source>
</evidence>
<feature type="compositionally biased region" description="Polar residues" evidence="5">
    <location>
        <begin position="427"/>
        <end position="459"/>
    </location>
</feature>
<protein>
    <recommendedName>
        <fullName evidence="8">RING-type domain-containing protein</fullName>
    </recommendedName>
</protein>
<name>A0AAD1U8I3_EUPCR</name>
<proteinExistence type="predicted"/>
<accession>A0AAD1U8I3</accession>
<gene>
    <name evidence="9" type="ORF">ECRASSUSDP1_LOCUS5396</name>
</gene>
<evidence type="ECO:0000313" key="10">
    <source>
        <dbReference type="Proteomes" id="UP001295684"/>
    </source>
</evidence>
<dbReference type="PANTHER" id="PTHR45798:SF97">
    <property type="entry name" value="ALCOHOL-SENSITIVE RING FINGER PROTEIN 1"/>
    <property type="match status" value="1"/>
</dbReference>
<dbReference type="InterPro" id="IPR013083">
    <property type="entry name" value="Znf_RING/FYVE/PHD"/>
</dbReference>
<evidence type="ECO:0000313" key="9">
    <source>
        <dbReference type="EMBL" id="CAI2364056.1"/>
    </source>
</evidence>
<evidence type="ECO:0000256" key="6">
    <source>
        <dbReference type="SAM" id="Phobius"/>
    </source>
</evidence>
<dbReference type="EMBL" id="CAMPGE010005208">
    <property type="protein sequence ID" value="CAI2364056.1"/>
    <property type="molecule type" value="Genomic_DNA"/>
</dbReference>
<evidence type="ECO:0000259" key="8">
    <source>
        <dbReference type="PROSITE" id="PS50089"/>
    </source>
</evidence>
<dbReference type="PANTHER" id="PTHR45798">
    <property type="entry name" value="RING-H2 FINGER PROTEIN ATL61-RELATED-RELATED"/>
    <property type="match status" value="1"/>
</dbReference>
<dbReference type="InterPro" id="IPR052788">
    <property type="entry name" value="RING-type_E3_ligase_ATL"/>
</dbReference>
<evidence type="ECO:0000256" key="1">
    <source>
        <dbReference type="ARBA" id="ARBA00022723"/>
    </source>
</evidence>
<evidence type="ECO:0000256" key="4">
    <source>
        <dbReference type="PROSITE-ProRule" id="PRU00175"/>
    </source>
</evidence>
<keyword evidence="1" id="KW-0479">Metal-binding</keyword>
<dbReference type="InterPro" id="IPR001841">
    <property type="entry name" value="Znf_RING"/>
</dbReference>
<keyword evidence="6" id="KW-1133">Transmembrane helix</keyword>
<dbReference type="SMART" id="SM00184">
    <property type="entry name" value="RING"/>
    <property type="match status" value="1"/>
</dbReference>
<keyword evidence="2 4" id="KW-0863">Zinc-finger</keyword>
<comment type="caution">
    <text evidence="9">The sequence shown here is derived from an EMBL/GenBank/DDBJ whole genome shotgun (WGS) entry which is preliminary data.</text>
</comment>
<feature type="domain" description="RING-type" evidence="8">
    <location>
        <begin position="311"/>
        <end position="357"/>
    </location>
</feature>
<organism evidence="9 10">
    <name type="scientific">Euplotes crassus</name>
    <dbReference type="NCBI Taxonomy" id="5936"/>
    <lineage>
        <taxon>Eukaryota</taxon>
        <taxon>Sar</taxon>
        <taxon>Alveolata</taxon>
        <taxon>Ciliophora</taxon>
        <taxon>Intramacronucleata</taxon>
        <taxon>Spirotrichea</taxon>
        <taxon>Hypotrichia</taxon>
        <taxon>Euplotida</taxon>
        <taxon>Euplotidae</taxon>
        <taxon>Moneuplotes</taxon>
    </lineage>
</organism>
<feature type="transmembrane region" description="Helical" evidence="6">
    <location>
        <begin position="239"/>
        <end position="260"/>
    </location>
</feature>